<dbReference type="Gene3D" id="3.30.559.10">
    <property type="entry name" value="Chloramphenicol acetyltransferase-like domain"/>
    <property type="match status" value="4"/>
</dbReference>
<reference evidence="3 4" key="1">
    <citation type="journal article" date="2018" name="Mol. Plant">
        <title>The genome of Artemisia annua provides insight into the evolution of Asteraceae family and artemisinin biosynthesis.</title>
        <authorList>
            <person name="Shen Q."/>
            <person name="Zhang L."/>
            <person name="Liao Z."/>
            <person name="Wang S."/>
            <person name="Yan T."/>
            <person name="Shi P."/>
            <person name="Liu M."/>
            <person name="Fu X."/>
            <person name="Pan Q."/>
            <person name="Wang Y."/>
            <person name="Lv Z."/>
            <person name="Lu X."/>
            <person name="Zhang F."/>
            <person name="Jiang W."/>
            <person name="Ma Y."/>
            <person name="Chen M."/>
            <person name="Hao X."/>
            <person name="Li L."/>
            <person name="Tang Y."/>
            <person name="Lv G."/>
            <person name="Zhou Y."/>
            <person name="Sun X."/>
            <person name="Brodelius P.E."/>
            <person name="Rose J.K.C."/>
            <person name="Tang K."/>
        </authorList>
    </citation>
    <scope>NUCLEOTIDE SEQUENCE [LARGE SCALE GENOMIC DNA]</scope>
    <source>
        <strain evidence="4">cv. Huhao1</strain>
        <tissue evidence="3">Leaf</tissue>
    </source>
</reference>
<evidence type="ECO:0000256" key="2">
    <source>
        <dbReference type="ARBA" id="ARBA00023315"/>
    </source>
</evidence>
<sequence>MADMLTVLENCRISPPPATVTEQSLPLTFFDMMWLPFFPINQTNNSSNVSRKPEIRYVEGDSLVVSFAEGDLDFDDLVGNHPRACDMFHPLVPRLERATYVSDHLIIPLFSVQVTLFPNKGISVGLTNRHVLCDASTRFDFLKAWTFIFKHGTDELFLASGSLPFYDRAIKYPGSLDEIYLNHPEIESIGENYQPPHLGSCPDKVRATFVLTREQINRLKKWVSIQKPTLEYISSFSVACGFVWSCIAKSSAEVGEKKGEDDLERFICVVDWRTRLNPPVPQIYFGNCVGVCETAKTKSIILSGSKGFLTALELIGKAISETVKNRDGMLKDAETWMDRGFDPMPTLSVAGTPKIKIYDTEFGWGRPKKYETISIDHNGSISVNACAESPKDIEIGLSLPAKQMDAKGFLTALELIGKAISETVKNRDGMLKDVETWMDRGFDPMPTLSVAGTPKIKIYDTDFGWERPKKYETISIDHNGSISVNACAESPEDIEIGLSFPAKQMDAFISISRNELQKMC</sequence>
<gene>
    <name evidence="3" type="ORF">CTI12_AA400260</name>
</gene>
<dbReference type="EMBL" id="PKPP01005902">
    <property type="protein sequence ID" value="PWA58411.1"/>
    <property type="molecule type" value="Genomic_DNA"/>
</dbReference>
<name>A0A2U1MAW0_ARTAN</name>
<keyword evidence="2" id="KW-0012">Acyltransferase</keyword>
<accession>A0A2U1MAW0</accession>
<keyword evidence="4" id="KW-1185">Reference proteome</keyword>
<proteinExistence type="predicted"/>
<evidence type="ECO:0000313" key="4">
    <source>
        <dbReference type="Proteomes" id="UP000245207"/>
    </source>
</evidence>
<dbReference type="InterPro" id="IPR023213">
    <property type="entry name" value="CAT-like_dom_sf"/>
</dbReference>
<dbReference type="PANTHER" id="PTHR31625">
    <property type="match status" value="1"/>
</dbReference>
<evidence type="ECO:0000256" key="1">
    <source>
        <dbReference type="ARBA" id="ARBA00022679"/>
    </source>
</evidence>
<dbReference type="STRING" id="35608.A0A2U1MAW0"/>
<dbReference type="Pfam" id="PF02458">
    <property type="entry name" value="Transferase"/>
    <property type="match status" value="1"/>
</dbReference>
<keyword evidence="1 3" id="KW-0808">Transferase</keyword>
<organism evidence="3 4">
    <name type="scientific">Artemisia annua</name>
    <name type="common">Sweet wormwood</name>
    <dbReference type="NCBI Taxonomy" id="35608"/>
    <lineage>
        <taxon>Eukaryota</taxon>
        <taxon>Viridiplantae</taxon>
        <taxon>Streptophyta</taxon>
        <taxon>Embryophyta</taxon>
        <taxon>Tracheophyta</taxon>
        <taxon>Spermatophyta</taxon>
        <taxon>Magnoliopsida</taxon>
        <taxon>eudicotyledons</taxon>
        <taxon>Gunneridae</taxon>
        <taxon>Pentapetalae</taxon>
        <taxon>asterids</taxon>
        <taxon>campanulids</taxon>
        <taxon>Asterales</taxon>
        <taxon>Asteraceae</taxon>
        <taxon>Asteroideae</taxon>
        <taxon>Anthemideae</taxon>
        <taxon>Artemisiinae</taxon>
        <taxon>Artemisia</taxon>
    </lineage>
</organism>
<comment type="caution">
    <text evidence="3">The sequence shown here is derived from an EMBL/GenBank/DDBJ whole genome shotgun (WGS) entry which is preliminary data.</text>
</comment>
<dbReference type="GO" id="GO:0016747">
    <property type="term" value="F:acyltransferase activity, transferring groups other than amino-acyl groups"/>
    <property type="evidence" value="ECO:0007669"/>
    <property type="project" value="UniProtKB-ARBA"/>
</dbReference>
<dbReference type="Proteomes" id="UP000245207">
    <property type="component" value="Unassembled WGS sequence"/>
</dbReference>
<dbReference type="OrthoDB" id="1862401at2759"/>
<evidence type="ECO:0000313" key="3">
    <source>
        <dbReference type="EMBL" id="PWA58411.1"/>
    </source>
</evidence>
<dbReference type="AlphaFoldDB" id="A0A2U1MAW0"/>
<dbReference type="InterPro" id="IPR051504">
    <property type="entry name" value="Plant_metabolite_acyltrans"/>
</dbReference>
<protein>
    <submittedName>
        <fullName evidence="3">Chloramphenicol acetyltransferase-like domain-containing protein</fullName>
    </submittedName>
</protein>